<dbReference type="EMBL" id="CP000124">
    <property type="protein sequence ID" value="ABA49494.1"/>
    <property type="molecule type" value="Genomic_DNA"/>
</dbReference>
<proteinExistence type="predicted"/>
<evidence type="ECO:0000313" key="2">
    <source>
        <dbReference type="Proteomes" id="UP000002700"/>
    </source>
</evidence>
<protein>
    <submittedName>
        <fullName evidence="1">Uncharacterized protein</fullName>
    </submittedName>
</protein>
<organism evidence="1 2">
    <name type="scientific">Burkholderia pseudomallei (strain 1710b)</name>
    <dbReference type="NCBI Taxonomy" id="320372"/>
    <lineage>
        <taxon>Bacteria</taxon>
        <taxon>Pseudomonadati</taxon>
        <taxon>Pseudomonadota</taxon>
        <taxon>Betaproteobacteria</taxon>
        <taxon>Burkholderiales</taxon>
        <taxon>Burkholderiaceae</taxon>
        <taxon>Burkholderia</taxon>
        <taxon>pseudomallei group</taxon>
    </lineage>
</organism>
<dbReference type="KEGG" id="bpm:BURPS1710b_0976"/>
<gene>
    <name evidence="1" type="ordered locus">BURPS1710b_0976</name>
</gene>
<accession>Q3JVL6</accession>
<dbReference type="HOGENOM" id="CLU_398848_0_0_4"/>
<dbReference type="AlphaFoldDB" id="Q3JVL6"/>
<reference evidence="1 2" key="1">
    <citation type="submission" date="2005-09" db="EMBL/GenBank/DDBJ databases">
        <authorList>
            <person name="Woods D.E."/>
            <person name="Nierman W.C."/>
        </authorList>
    </citation>
    <scope>NUCLEOTIDE SEQUENCE [LARGE SCALE GENOMIC DNA]</scope>
    <source>
        <strain evidence="1 2">1710b</strain>
    </source>
</reference>
<dbReference type="EnsemblBacteria" id="ABA49494">
    <property type="protein sequence ID" value="ABA49494"/>
    <property type="gene ID" value="BURPS1710b_0976"/>
</dbReference>
<sequence>MAHALARRRRDARDEADDGLLHVVLDPLSGVRFVRAADFADHHDGIRVRIVVEHLHHVDVLQTVDRIAADADRRRLAEAERRQLRDGFIRQRARARHDADTALAVDVARHDADLQFVRRDRARAVRPEQQRLAAFAAHAVLHFDHVANGNAFRDADREIEIGFDRFPDRRGGARRRHVDDRHGRAGFRLRFLDARVDRNAFEIIAGLLRVHARDERFAAVCIFTAGARVELAGLAGDALRDDLRVFVDQNRHVMTSVRSASREKPRRHACSMLRSEKRGAAPSLPAPLRGPGAKRRARALLLARSRGDDLLRRFFHAVRRDDRQAGFRKHLLAEVFVRALHAHDERHVQIHGLRARDHAFRDHVAAHDAAEDVHEDRLQARVLQHQLERFGDLLGRRAAADVEEVRRLAAEQLDRIHRRHRQARAVHEAADVAVERDVREVELRRFDFSRIFFVQIAVRDDFRMAEQRVRIEVELRVERDHLAVARQHERVDFGERRVRFPERLVQALQDFARLRDRCVRHADLLREIVGFGILQAHRRLDSDLVDRFRRLFRDFLDVHAAFARRHHDDLLRHAIDHDADIQFLLDVRAFFDQQTVDLLAFRARLVRLQLHAEDLVRVFAHLLERLRDLHAAALAAAARMNLGLDDPDRAAQLLRHLDGLVHRERRLAARYRDSEFPQDFLTLVLVNLHA</sequence>
<dbReference type="Proteomes" id="UP000002700">
    <property type="component" value="Chromosome I"/>
</dbReference>
<evidence type="ECO:0000313" key="1">
    <source>
        <dbReference type="EMBL" id="ABA49494.1"/>
    </source>
</evidence>
<name>Q3JVL6_BURP1</name>